<feature type="transmembrane region" description="Helical" evidence="7">
    <location>
        <begin position="137"/>
        <end position="156"/>
    </location>
</feature>
<dbReference type="InterPro" id="IPR036259">
    <property type="entry name" value="MFS_trans_sf"/>
</dbReference>
<evidence type="ECO:0000256" key="7">
    <source>
        <dbReference type="SAM" id="Phobius"/>
    </source>
</evidence>
<feature type="transmembrane region" description="Helical" evidence="7">
    <location>
        <begin position="168"/>
        <end position="186"/>
    </location>
</feature>
<evidence type="ECO:0000256" key="6">
    <source>
        <dbReference type="SAM" id="MobiDB-lite"/>
    </source>
</evidence>
<dbReference type="GO" id="GO:0022857">
    <property type="term" value="F:transmembrane transporter activity"/>
    <property type="evidence" value="ECO:0007669"/>
    <property type="project" value="InterPro"/>
</dbReference>
<feature type="transmembrane region" description="Helical" evidence="7">
    <location>
        <begin position="363"/>
        <end position="383"/>
    </location>
</feature>
<organism evidence="9 10">
    <name type="scientific">Cryphonectria parasitica (strain ATCC 38755 / EP155)</name>
    <dbReference type="NCBI Taxonomy" id="660469"/>
    <lineage>
        <taxon>Eukaryota</taxon>
        <taxon>Fungi</taxon>
        <taxon>Dikarya</taxon>
        <taxon>Ascomycota</taxon>
        <taxon>Pezizomycotina</taxon>
        <taxon>Sordariomycetes</taxon>
        <taxon>Sordariomycetidae</taxon>
        <taxon>Diaporthales</taxon>
        <taxon>Cryphonectriaceae</taxon>
        <taxon>Cryphonectria-Endothia species complex</taxon>
        <taxon>Cryphonectria</taxon>
    </lineage>
</organism>
<keyword evidence="5 7" id="KW-0472">Membrane</keyword>
<feature type="region of interest" description="Disordered" evidence="6">
    <location>
        <begin position="225"/>
        <end position="265"/>
    </location>
</feature>
<dbReference type="GeneID" id="63834991"/>
<dbReference type="OrthoDB" id="5086884at2759"/>
<dbReference type="PROSITE" id="PS50850">
    <property type="entry name" value="MFS"/>
    <property type="match status" value="1"/>
</dbReference>
<dbReference type="Pfam" id="PF07690">
    <property type="entry name" value="MFS_1"/>
    <property type="match status" value="1"/>
</dbReference>
<accession>A0A9P4XUD4</accession>
<feature type="transmembrane region" description="Helical" evidence="7">
    <location>
        <begin position="440"/>
        <end position="463"/>
    </location>
</feature>
<dbReference type="InterPro" id="IPR011701">
    <property type="entry name" value="MFS"/>
</dbReference>
<comment type="caution">
    <text evidence="9">The sequence shown here is derived from an EMBL/GenBank/DDBJ whole genome shotgun (WGS) entry which is preliminary data.</text>
</comment>
<keyword evidence="3 7" id="KW-0812">Transmembrane</keyword>
<evidence type="ECO:0000256" key="4">
    <source>
        <dbReference type="ARBA" id="ARBA00022989"/>
    </source>
</evidence>
<evidence type="ECO:0000256" key="3">
    <source>
        <dbReference type="ARBA" id="ARBA00022692"/>
    </source>
</evidence>
<dbReference type="EMBL" id="MU032352">
    <property type="protein sequence ID" value="KAF3761086.1"/>
    <property type="molecule type" value="Genomic_DNA"/>
</dbReference>
<feature type="transmembrane region" description="Helical" evidence="7">
    <location>
        <begin position="469"/>
        <end position="489"/>
    </location>
</feature>
<evidence type="ECO:0000313" key="10">
    <source>
        <dbReference type="Proteomes" id="UP000803844"/>
    </source>
</evidence>
<feature type="compositionally biased region" description="Acidic residues" evidence="6">
    <location>
        <begin position="500"/>
        <end position="516"/>
    </location>
</feature>
<keyword evidence="10" id="KW-1185">Reference proteome</keyword>
<reference evidence="9" key="1">
    <citation type="journal article" date="2020" name="Phytopathology">
        <title>Genome sequence of the chestnut blight fungus Cryphonectria parasitica EP155: A fundamental resource for an archetypical invasive plant pathogen.</title>
        <authorList>
            <person name="Crouch J.A."/>
            <person name="Dawe A."/>
            <person name="Aerts A."/>
            <person name="Barry K."/>
            <person name="Churchill A.C.L."/>
            <person name="Grimwood J."/>
            <person name="Hillman B."/>
            <person name="Milgroom M.G."/>
            <person name="Pangilinan J."/>
            <person name="Smith M."/>
            <person name="Salamov A."/>
            <person name="Schmutz J."/>
            <person name="Yadav J."/>
            <person name="Grigoriev I.V."/>
            <person name="Nuss D."/>
        </authorList>
    </citation>
    <scope>NUCLEOTIDE SEQUENCE</scope>
    <source>
        <strain evidence="9">EP155</strain>
    </source>
</reference>
<feature type="transmembrane region" description="Helical" evidence="7">
    <location>
        <begin position="75"/>
        <end position="95"/>
    </location>
</feature>
<feature type="transmembrane region" description="Helical" evidence="7">
    <location>
        <begin position="395"/>
        <end position="419"/>
    </location>
</feature>
<dbReference type="CDD" id="cd17325">
    <property type="entry name" value="MFS_MdtG_SLC18_like"/>
    <property type="match status" value="1"/>
</dbReference>
<dbReference type="AlphaFoldDB" id="A0A9P4XUD4"/>
<dbReference type="InterPro" id="IPR050930">
    <property type="entry name" value="MFS_Vesicular_Transporter"/>
</dbReference>
<evidence type="ECO:0000256" key="5">
    <source>
        <dbReference type="ARBA" id="ARBA00023136"/>
    </source>
</evidence>
<dbReference type="PANTHER" id="PTHR23506">
    <property type="entry name" value="GH10249P"/>
    <property type="match status" value="1"/>
</dbReference>
<feature type="compositionally biased region" description="Basic and acidic residues" evidence="6">
    <location>
        <begin position="529"/>
        <end position="546"/>
    </location>
</feature>
<dbReference type="PANTHER" id="PTHR23506:SF23">
    <property type="entry name" value="GH10249P"/>
    <property type="match status" value="1"/>
</dbReference>
<comment type="subcellular location">
    <subcellularLocation>
        <location evidence="1">Membrane</location>
        <topology evidence="1">Multi-pass membrane protein</topology>
    </subcellularLocation>
</comment>
<keyword evidence="4 7" id="KW-1133">Transmembrane helix</keyword>
<feature type="transmembrane region" description="Helical" evidence="7">
    <location>
        <begin position="31"/>
        <end position="55"/>
    </location>
</feature>
<dbReference type="SUPFAM" id="SSF103473">
    <property type="entry name" value="MFS general substrate transporter"/>
    <property type="match status" value="1"/>
</dbReference>
<evidence type="ECO:0000256" key="1">
    <source>
        <dbReference type="ARBA" id="ARBA00004141"/>
    </source>
</evidence>
<dbReference type="RefSeq" id="XP_040772065.1">
    <property type="nucleotide sequence ID" value="XM_040917862.1"/>
</dbReference>
<protein>
    <submittedName>
        <fullName evidence="9">MFS general substrate transporter</fullName>
    </submittedName>
</protein>
<feature type="transmembrane region" description="Helical" evidence="7">
    <location>
        <begin position="336"/>
        <end position="356"/>
    </location>
</feature>
<dbReference type="GO" id="GO:0016020">
    <property type="term" value="C:membrane"/>
    <property type="evidence" value="ECO:0007669"/>
    <property type="project" value="UniProtKB-SubCell"/>
</dbReference>
<evidence type="ECO:0000313" key="9">
    <source>
        <dbReference type="EMBL" id="KAF3761086.1"/>
    </source>
</evidence>
<evidence type="ECO:0000256" key="2">
    <source>
        <dbReference type="ARBA" id="ARBA00022448"/>
    </source>
</evidence>
<evidence type="ECO:0000259" key="8">
    <source>
        <dbReference type="PROSITE" id="PS50850"/>
    </source>
</evidence>
<dbReference type="Gene3D" id="1.20.1250.20">
    <property type="entry name" value="MFS general substrate transporter like domains"/>
    <property type="match status" value="2"/>
</dbReference>
<sequence>MSHFLKGPRKENTAATSSKPPYLLSLRSSKAFIAATVCIAIFTDILLYGIIVPVLPFAMTNRIGIPDDALQQWNAILLACYTVALFVGSPLVGIYADHTSSRRWPLLIGLFALAASTLLLCLGQTVALFILGRLLQGFSAAIVWSVGLALLADTFGDKIGMAMGYSSIAMSLGLLVSPAIGGAVFANCGYYSVYYVAFGCIFLDVILRLVLIEKKVAQRWLDEDDGVGGSRRTDPENAQIQENKLETGMPAESRGGNGGDYNHGSGTPLAPAATTSAVTTSSRLTARYPKLKLVKSRRILAANWGIITQAAIMFSFDTVLPLFVKSTFHWNSTAAGLIFFCVFIPGFVSPVVGWLSDRYGARWPSFVGFVASIPILVCLRFVTEDNTPQKVLLGALLALLGVTLVFSNTPLMAEITYAIEAEEAKSPGVFGAKGVYGLGYGLFCTSFALGGSVGTLMSGYVMAGAGWATLTWALAVWAAGGAVVIGLFAGGKPPVKMAGSDEEEGEEEEEEEDVESASETLDQNVEAGPEIKNDRDAKEEGVAHAV</sequence>
<feature type="transmembrane region" description="Helical" evidence="7">
    <location>
        <begin position="107"/>
        <end position="131"/>
    </location>
</feature>
<dbReference type="Proteomes" id="UP000803844">
    <property type="component" value="Unassembled WGS sequence"/>
</dbReference>
<feature type="region of interest" description="Disordered" evidence="6">
    <location>
        <begin position="495"/>
        <end position="546"/>
    </location>
</feature>
<proteinExistence type="predicted"/>
<feature type="transmembrane region" description="Helical" evidence="7">
    <location>
        <begin position="192"/>
        <end position="211"/>
    </location>
</feature>
<keyword evidence="2" id="KW-0813">Transport</keyword>
<dbReference type="InterPro" id="IPR020846">
    <property type="entry name" value="MFS_dom"/>
</dbReference>
<gene>
    <name evidence="9" type="ORF">M406DRAFT_267188</name>
</gene>
<name>A0A9P4XUD4_CRYP1</name>
<feature type="transmembrane region" description="Helical" evidence="7">
    <location>
        <begin position="300"/>
        <end position="324"/>
    </location>
</feature>
<feature type="domain" description="Major facilitator superfamily (MFS) profile" evidence="8">
    <location>
        <begin position="33"/>
        <end position="493"/>
    </location>
</feature>